<dbReference type="InterPro" id="IPR024079">
    <property type="entry name" value="MetalloPept_cat_dom_sf"/>
</dbReference>
<dbReference type="Pfam" id="PF01421">
    <property type="entry name" value="Reprolysin"/>
    <property type="match status" value="1"/>
</dbReference>
<dbReference type="CDD" id="cd04269">
    <property type="entry name" value="ZnMc_adamalysin_II_like"/>
    <property type="match status" value="1"/>
</dbReference>
<protein>
    <submittedName>
        <fullName evidence="23">Uncharacterized protein LOC108505613</fullName>
    </submittedName>
</protein>
<feature type="domain" description="EGF-like" evidence="19">
    <location>
        <begin position="651"/>
        <end position="685"/>
    </location>
</feature>
<dbReference type="PANTHER" id="PTHR11905:SF158">
    <property type="entry name" value="DISINTEGRIN AND METALLOPROTEINASE DOMAIN-CONTAINING PROTEIN 18"/>
    <property type="match status" value="1"/>
</dbReference>
<evidence type="ECO:0000259" key="20">
    <source>
        <dbReference type="PROSITE" id="PS50214"/>
    </source>
</evidence>
<dbReference type="InterPro" id="IPR000742">
    <property type="entry name" value="EGF"/>
</dbReference>
<evidence type="ECO:0000313" key="23">
    <source>
        <dbReference type="RefSeq" id="XP_017687292.1"/>
    </source>
</evidence>
<dbReference type="GO" id="GO:0006508">
    <property type="term" value="P:proteolysis"/>
    <property type="evidence" value="ECO:0007669"/>
    <property type="project" value="InterPro"/>
</dbReference>
<dbReference type="InterPro" id="IPR001590">
    <property type="entry name" value="Peptidase_M12B"/>
</dbReference>
<keyword evidence="7" id="KW-0223">Dioxygenase</keyword>
<keyword evidence="11" id="KW-0823">Tryptophan catabolism</keyword>
<feature type="binding site" description="proximal binding residue" evidence="14">
    <location>
        <position position="1238"/>
    </location>
    <ligand>
        <name>heme b</name>
        <dbReference type="ChEBI" id="CHEBI:60344"/>
    </ligand>
    <ligandPart>
        <name>Fe</name>
        <dbReference type="ChEBI" id="CHEBI:18248"/>
    </ligandPart>
</feature>
<dbReference type="InterPro" id="IPR034027">
    <property type="entry name" value="Reprolysin_adamalysin"/>
</dbReference>
<evidence type="ECO:0000256" key="5">
    <source>
        <dbReference type="ARBA" id="ARBA00022723"/>
    </source>
</evidence>
<comment type="similarity">
    <text evidence="2">Belongs to the indoleamine 2,3-dioxygenase family.</text>
</comment>
<dbReference type="Pfam" id="PF01562">
    <property type="entry name" value="Pep_M12B_propep"/>
    <property type="match status" value="1"/>
</dbReference>
<evidence type="ECO:0000256" key="13">
    <source>
        <dbReference type="ARBA" id="ARBA00023157"/>
    </source>
</evidence>
<organism evidence="22 23">
    <name type="scientific">Lepidothrix coronata</name>
    <name type="common">blue-crowned manakin</name>
    <dbReference type="NCBI Taxonomy" id="321398"/>
    <lineage>
        <taxon>Eukaryota</taxon>
        <taxon>Metazoa</taxon>
        <taxon>Chordata</taxon>
        <taxon>Craniata</taxon>
        <taxon>Vertebrata</taxon>
        <taxon>Euteleostomi</taxon>
        <taxon>Archelosauria</taxon>
        <taxon>Archosauria</taxon>
        <taxon>Dinosauria</taxon>
        <taxon>Saurischia</taxon>
        <taxon>Theropoda</taxon>
        <taxon>Coelurosauria</taxon>
        <taxon>Aves</taxon>
        <taxon>Neognathae</taxon>
        <taxon>Neoaves</taxon>
        <taxon>Telluraves</taxon>
        <taxon>Australaves</taxon>
        <taxon>Passeriformes</taxon>
        <taxon>Pipridae</taxon>
        <taxon>Lepidothrix</taxon>
    </lineage>
</organism>
<dbReference type="FunFam" id="1.20.58.480:FF:000003">
    <property type="entry name" value="Indoleamine 2,3-dioxygenase 1"/>
    <property type="match status" value="1"/>
</dbReference>
<dbReference type="GO" id="GO:0004222">
    <property type="term" value="F:metalloendopeptidase activity"/>
    <property type="evidence" value="ECO:0007669"/>
    <property type="project" value="InterPro"/>
</dbReference>
<dbReference type="SUPFAM" id="SSF57552">
    <property type="entry name" value="Blood coagulation inhibitor (disintegrin)"/>
    <property type="match status" value="1"/>
</dbReference>
<feature type="compositionally biased region" description="Polar residues" evidence="17">
    <location>
        <begin position="751"/>
        <end position="765"/>
    </location>
</feature>
<feature type="compositionally biased region" description="Acidic residues" evidence="17">
    <location>
        <begin position="773"/>
        <end position="782"/>
    </location>
</feature>
<dbReference type="Proteomes" id="UP000504624">
    <property type="component" value="Unplaced"/>
</dbReference>
<dbReference type="PROSITE" id="PS01186">
    <property type="entry name" value="EGF_2"/>
    <property type="match status" value="1"/>
</dbReference>
<evidence type="ECO:0000256" key="7">
    <source>
        <dbReference type="ARBA" id="ARBA00022964"/>
    </source>
</evidence>
<dbReference type="Gene3D" id="4.10.70.10">
    <property type="entry name" value="Disintegrin domain"/>
    <property type="match status" value="1"/>
</dbReference>
<evidence type="ECO:0000256" key="1">
    <source>
        <dbReference type="ARBA" id="ARBA00004479"/>
    </source>
</evidence>
<dbReference type="OrthoDB" id="5951731at2759"/>
<evidence type="ECO:0000256" key="3">
    <source>
        <dbReference type="ARBA" id="ARBA00022617"/>
    </source>
</evidence>
<dbReference type="InterPro" id="IPR018358">
    <property type="entry name" value="Disintegrin_CS"/>
</dbReference>
<feature type="compositionally biased region" description="Polar residues" evidence="17">
    <location>
        <begin position="1359"/>
        <end position="1375"/>
    </location>
</feature>
<evidence type="ECO:0000256" key="12">
    <source>
        <dbReference type="ARBA" id="ARBA00023136"/>
    </source>
</evidence>
<name>A0A6J0IKZ5_9PASS</name>
<sequence>MGPLCAMPPLLLLLLLELLHEAGQGPPVPSTPRLWAQPWGSLSPLGWQVPSQITIPQRLPANVTGVTRLQQDTVSYVLRIEGRPYTIHLQQHAFLSDDFQIYVSDEEGSLPPDSAQMEGGCHYWGYIDGFPSSAVTLSTCSGLRGLLQFENVSYGIEPLDDSPEFEHLVYRVSEEDTAGSFLAHSPPGRGLGGLVAEETSAKAHGDDELLWAAARSPKYLTVYVVLDSALYNYMGSDPNAVTQKIIQAFNLVNNMFSPLNVTIVLSSLELWAEGDKIPTAGDTDDLLQRFLQWKQLTLALQAHDIAFLLGYRDQGAPVGTAALGKACQRDAAAAVALYHGKATLESFSVLLAQVLGRSLGVSSDSPRACGCAGRGCIMSPAALHFSGAKAFSNCSVRDFETFLKQGRGVCLFNRPRLRPLSPRSGAFCGNGVVEPGEQCDCGAPQQCLHDKCCTWRCQLMPKARCASGSCCKNCQFRKKNSLCRPTSDSQCDLPEFCSGSSGSCPPDVYVQDGHSCERGTGYCYQGRCQSLDLQCQRLYGKDSKSAPVACYEEINSQRDRFGHCGFKRGRGYQGCSWRNLRCGKLVCTYPSSNPFRSTAAAVIYARVRKHLCVSMNYLNASALLDPLLVPPGTKCGSERVCINTCHPRSVLGFRCDSQVMCHGHGVCNNKGNCHCYPGWRPPSCQRRGSGGSVDSGFQLMEGGLPLQRALEHGQLAWLVLGSSLVLLILALAIVLVLILWQQEVLGWCHGQQPQGTEGSPHSTNQDMDRELEPDPELNLEPDAELDPELQTDLELDPELQTDLELDPELQRDLELDPELKADLELDPELKADLELDPELKADLELDPELKADVGPALELEQHHGYIPAAGQAALAQHILPGQPGHSTPRAHGQRPAMEADDGTEEPPLPLALSRFQVSEEFGFLLPDPLTELPEPYSPWMEVAHELPQLIASHRLRSRVHQMPQLSALHLRGREELHLAHLVLSFITMGYVWQEGEEGTVQVLPRNLAVPYWEVSEALGLPPILSHADFVLANWRRKDPNGNLDPIITLPGGESLRGFVLVTLLVEKAAVPGIKAIVRALHAILQHDEETLQGALEELAGAIEAMREALRRMHNHVDPAVFYAVIRIFLSGWKDNPAMPAGLVYEGVSEEPLAFSGGSAAQSTVLHAFDELLGIRHSQDTAAFLHRMRNYMPPPHRAFVEEIQRGPSLKQHVLSCRDRRLRGAFNRCVSALAEFRSYHITVVTKYVAVAAAKARAGRAEPGARAGPALGKAPSALEAKGTGGPAGHCPWWVQEAGRLRCPVCSTGAKVQNLPSAASLPPVRVWDTRNVLGAAEGGQCCCFPPPRRHTVSSASPHGLETGTVSSRGTGISTSSQGTRAAAASSHGTGKSSVPASPACRPQHPGGRGCWTRGGYTDE</sequence>
<dbReference type="InterPro" id="IPR001762">
    <property type="entry name" value="Disintegrin_dom"/>
</dbReference>
<evidence type="ECO:0000313" key="22">
    <source>
        <dbReference type="Proteomes" id="UP000504624"/>
    </source>
</evidence>
<reference evidence="23" key="1">
    <citation type="submission" date="2025-08" db="UniProtKB">
        <authorList>
            <consortium name="RefSeq"/>
        </authorList>
    </citation>
    <scope>IDENTIFICATION</scope>
</reference>
<keyword evidence="4" id="KW-0812">Transmembrane</keyword>
<feature type="signal peptide" evidence="18">
    <location>
        <begin position="1"/>
        <end position="24"/>
    </location>
</feature>
<evidence type="ECO:0000256" key="4">
    <source>
        <dbReference type="ARBA" id="ARBA00022692"/>
    </source>
</evidence>
<dbReference type="GO" id="GO:0002376">
    <property type="term" value="P:immune system process"/>
    <property type="evidence" value="ECO:0007669"/>
    <property type="project" value="UniProtKB-KW"/>
</dbReference>
<keyword evidence="8" id="KW-1133">Transmembrane helix</keyword>
<evidence type="ECO:0000259" key="19">
    <source>
        <dbReference type="PROSITE" id="PS50026"/>
    </source>
</evidence>
<keyword evidence="18" id="KW-0732">Signal</keyword>
<dbReference type="Pfam" id="PF08516">
    <property type="entry name" value="ADAM_CR"/>
    <property type="match status" value="1"/>
</dbReference>
<evidence type="ECO:0000256" key="18">
    <source>
        <dbReference type="SAM" id="SignalP"/>
    </source>
</evidence>
<keyword evidence="10 14" id="KW-0408">Iron</keyword>
<keyword evidence="3 14" id="KW-0349">Heme</keyword>
<dbReference type="InterPro" id="IPR000898">
    <property type="entry name" value="Indolamine_dOase"/>
</dbReference>
<evidence type="ECO:0000256" key="9">
    <source>
        <dbReference type="ARBA" id="ARBA00023002"/>
    </source>
</evidence>
<proteinExistence type="inferred from homology"/>
<dbReference type="Gene3D" id="3.40.390.10">
    <property type="entry name" value="Collagenase (Catalytic Domain)"/>
    <property type="match status" value="1"/>
</dbReference>
<dbReference type="GO" id="GO:0016702">
    <property type="term" value="F:oxidoreductase activity, acting on single donors with incorporation of molecular oxygen, incorporation of two atoms of oxygen"/>
    <property type="evidence" value="ECO:0007669"/>
    <property type="project" value="UniProtKB-ARBA"/>
</dbReference>
<dbReference type="PROSITE" id="PS50214">
    <property type="entry name" value="DISINTEGRIN_2"/>
    <property type="match status" value="1"/>
</dbReference>
<evidence type="ECO:0000256" key="2">
    <source>
        <dbReference type="ARBA" id="ARBA00007119"/>
    </source>
</evidence>
<dbReference type="GO" id="GO:0005886">
    <property type="term" value="C:plasma membrane"/>
    <property type="evidence" value="ECO:0007669"/>
    <property type="project" value="TreeGrafter"/>
</dbReference>
<keyword evidence="13 15" id="KW-1015">Disulfide bond</keyword>
<dbReference type="GeneID" id="108505613"/>
<evidence type="ECO:0000256" key="10">
    <source>
        <dbReference type="ARBA" id="ARBA00023004"/>
    </source>
</evidence>
<dbReference type="PROSITE" id="PS50026">
    <property type="entry name" value="EGF_3"/>
    <property type="match status" value="1"/>
</dbReference>
<evidence type="ECO:0000259" key="21">
    <source>
        <dbReference type="PROSITE" id="PS50215"/>
    </source>
</evidence>
<feature type="region of interest" description="Disordered" evidence="17">
    <location>
        <begin position="881"/>
        <end position="904"/>
    </location>
</feature>
<dbReference type="GO" id="GO:0019441">
    <property type="term" value="P:L-tryptophan catabolic process to kynurenine"/>
    <property type="evidence" value="ECO:0007669"/>
    <property type="project" value="InterPro"/>
</dbReference>
<feature type="chain" id="PRO_5027018603" evidence="18">
    <location>
        <begin position="25"/>
        <end position="1415"/>
    </location>
</feature>
<feature type="domain" description="Peptidase M12B" evidence="21">
    <location>
        <begin position="218"/>
        <end position="415"/>
    </location>
</feature>
<evidence type="ECO:0000256" key="6">
    <source>
        <dbReference type="ARBA" id="ARBA00022859"/>
    </source>
</evidence>
<keyword evidence="15" id="KW-0245">EGF-like domain</keyword>
<keyword evidence="5 14" id="KW-0479">Metal-binding</keyword>
<dbReference type="FunFam" id="4.10.70.10:FF:000001">
    <property type="entry name" value="Disintegrin and metalloproteinase domain-containing protein 22"/>
    <property type="match status" value="1"/>
</dbReference>
<dbReference type="GO" id="GO:0007155">
    <property type="term" value="P:cell adhesion"/>
    <property type="evidence" value="ECO:0007669"/>
    <property type="project" value="TreeGrafter"/>
</dbReference>
<keyword evidence="22" id="KW-1185">Reference proteome</keyword>
<dbReference type="PROSITE" id="PS00427">
    <property type="entry name" value="DISINTEGRIN_1"/>
    <property type="match status" value="1"/>
</dbReference>
<keyword evidence="9" id="KW-0560">Oxidoreductase</keyword>
<dbReference type="InterPro" id="IPR002870">
    <property type="entry name" value="Peptidase_M12B_N"/>
</dbReference>
<evidence type="ECO:0000256" key="17">
    <source>
        <dbReference type="SAM" id="MobiDB-lite"/>
    </source>
</evidence>
<evidence type="ECO:0000256" key="15">
    <source>
        <dbReference type="PROSITE-ProRule" id="PRU00076"/>
    </source>
</evidence>
<dbReference type="GO" id="GO:0008584">
    <property type="term" value="P:male gonad development"/>
    <property type="evidence" value="ECO:0007669"/>
    <property type="project" value="TreeGrafter"/>
</dbReference>
<keyword evidence="6" id="KW-0391">Immunity</keyword>
<dbReference type="InterPro" id="IPR006586">
    <property type="entry name" value="ADAM_Cys-rich"/>
</dbReference>
<evidence type="ECO:0000256" key="8">
    <source>
        <dbReference type="ARBA" id="ARBA00022989"/>
    </source>
</evidence>
<evidence type="ECO:0000256" key="16">
    <source>
        <dbReference type="PROSITE-ProRule" id="PRU00276"/>
    </source>
</evidence>
<dbReference type="SUPFAM" id="SSF140959">
    <property type="entry name" value="Indolic compounds 2,3-dioxygenase-like"/>
    <property type="match status" value="1"/>
</dbReference>
<dbReference type="GO" id="GO:0007339">
    <property type="term" value="P:binding of sperm to zona pellucida"/>
    <property type="evidence" value="ECO:0007669"/>
    <property type="project" value="TreeGrafter"/>
</dbReference>
<dbReference type="SMART" id="SM00050">
    <property type="entry name" value="DISIN"/>
    <property type="match status" value="1"/>
</dbReference>
<feature type="disulfide bond" evidence="16">
    <location>
        <begin position="371"/>
        <end position="376"/>
    </location>
</feature>
<dbReference type="SMART" id="SM00608">
    <property type="entry name" value="ACR"/>
    <property type="match status" value="1"/>
</dbReference>
<dbReference type="Pfam" id="PF01231">
    <property type="entry name" value="IDO"/>
    <property type="match status" value="1"/>
</dbReference>
<keyword evidence="12" id="KW-0472">Membrane</keyword>
<accession>A0A6J0IKZ5</accession>
<comment type="caution">
    <text evidence="15">Lacks conserved residue(s) required for the propagation of feature annotation.</text>
</comment>
<dbReference type="GO" id="GO:0046872">
    <property type="term" value="F:metal ion binding"/>
    <property type="evidence" value="ECO:0007669"/>
    <property type="project" value="UniProtKB-KW"/>
</dbReference>
<dbReference type="InterPro" id="IPR037217">
    <property type="entry name" value="Trp/Indoleamine_2_3_dOase-like"/>
</dbReference>
<dbReference type="SUPFAM" id="SSF55486">
    <property type="entry name" value="Metalloproteases ('zincins'), catalytic domain"/>
    <property type="match status" value="1"/>
</dbReference>
<feature type="disulfide bond" evidence="15">
    <location>
        <begin position="675"/>
        <end position="684"/>
    </location>
</feature>
<dbReference type="RefSeq" id="XP_017687292.1">
    <property type="nucleotide sequence ID" value="XM_017831803.1"/>
</dbReference>
<dbReference type="PANTHER" id="PTHR11905">
    <property type="entry name" value="ADAM A DISINTEGRIN AND METALLOPROTEASE DOMAIN"/>
    <property type="match status" value="1"/>
</dbReference>
<evidence type="ECO:0000256" key="14">
    <source>
        <dbReference type="PIRSR" id="PIRSR600898-1"/>
    </source>
</evidence>
<feature type="compositionally biased region" description="Polar residues" evidence="17">
    <location>
        <begin position="1382"/>
        <end position="1391"/>
    </location>
</feature>
<dbReference type="Pfam" id="PF00200">
    <property type="entry name" value="Disintegrin"/>
    <property type="match status" value="1"/>
</dbReference>
<dbReference type="InterPro" id="IPR036436">
    <property type="entry name" value="Disintegrin_dom_sf"/>
</dbReference>
<dbReference type="Gene3D" id="1.20.58.480">
    <property type="match status" value="1"/>
</dbReference>
<feature type="region of interest" description="Disordered" evidence="17">
    <location>
        <begin position="1348"/>
        <end position="1415"/>
    </location>
</feature>
<dbReference type="GO" id="GO:0020037">
    <property type="term" value="F:heme binding"/>
    <property type="evidence" value="ECO:0007669"/>
    <property type="project" value="InterPro"/>
</dbReference>
<evidence type="ECO:0000256" key="11">
    <source>
        <dbReference type="ARBA" id="ARBA00023079"/>
    </source>
</evidence>
<feature type="region of interest" description="Disordered" evidence="17">
    <location>
        <begin position="751"/>
        <end position="782"/>
    </location>
</feature>
<gene>
    <name evidence="23" type="primary">LOC108505613</name>
</gene>
<comment type="subcellular location">
    <subcellularLocation>
        <location evidence="1">Membrane</location>
        <topology evidence="1">Single-pass type I membrane protein</topology>
    </subcellularLocation>
</comment>
<feature type="domain" description="Disintegrin" evidence="20">
    <location>
        <begin position="425"/>
        <end position="512"/>
    </location>
</feature>
<dbReference type="PROSITE" id="PS50215">
    <property type="entry name" value="ADAM_MEPRO"/>
    <property type="match status" value="1"/>
</dbReference>